<dbReference type="InterPro" id="IPR008271">
    <property type="entry name" value="Ser/Thr_kinase_AS"/>
</dbReference>
<dbReference type="InterPro" id="IPR015940">
    <property type="entry name" value="UBA"/>
</dbReference>
<feature type="region of interest" description="Disordered" evidence="16">
    <location>
        <begin position="787"/>
        <end position="806"/>
    </location>
</feature>
<comment type="subcellular location">
    <subcellularLocation>
        <location evidence="2">Cytoplasm</location>
    </subcellularLocation>
</comment>
<evidence type="ECO:0000256" key="2">
    <source>
        <dbReference type="ARBA" id="ARBA00004496"/>
    </source>
</evidence>
<keyword evidence="6" id="KW-0597">Phosphoprotein</keyword>
<name>A0A6J7ZXS2_MYTCO</name>
<feature type="domain" description="UBA" evidence="18">
    <location>
        <begin position="291"/>
        <end position="331"/>
    </location>
</feature>
<gene>
    <name evidence="19" type="ORF">MCOR_1120</name>
</gene>
<feature type="region of interest" description="Disordered" evidence="16">
    <location>
        <begin position="362"/>
        <end position="390"/>
    </location>
</feature>
<dbReference type="EMBL" id="CACVKT020000204">
    <property type="protein sequence ID" value="CAC5357453.1"/>
    <property type="molecule type" value="Genomic_DNA"/>
</dbReference>
<evidence type="ECO:0000256" key="13">
    <source>
        <dbReference type="ARBA" id="ARBA00047899"/>
    </source>
</evidence>
<comment type="catalytic activity">
    <reaction evidence="14">
        <text>L-seryl-[protein] + ATP = O-phospho-L-seryl-[protein] + ADP + H(+)</text>
        <dbReference type="Rhea" id="RHEA:17989"/>
        <dbReference type="Rhea" id="RHEA-COMP:9863"/>
        <dbReference type="Rhea" id="RHEA-COMP:11604"/>
        <dbReference type="ChEBI" id="CHEBI:15378"/>
        <dbReference type="ChEBI" id="CHEBI:29999"/>
        <dbReference type="ChEBI" id="CHEBI:30616"/>
        <dbReference type="ChEBI" id="CHEBI:83421"/>
        <dbReference type="ChEBI" id="CHEBI:456216"/>
        <dbReference type="EC" id="2.7.11.1"/>
    </reaction>
</comment>
<dbReference type="InterPro" id="IPR057380">
    <property type="entry name" value="UBA_SIK1/2/3"/>
</dbReference>
<reference evidence="19 20" key="1">
    <citation type="submission" date="2020-06" db="EMBL/GenBank/DDBJ databases">
        <authorList>
            <person name="Li R."/>
            <person name="Bekaert M."/>
        </authorList>
    </citation>
    <scope>NUCLEOTIDE SEQUENCE [LARGE SCALE GENOMIC DNA]</scope>
    <source>
        <strain evidence="20">wild</strain>
    </source>
</reference>
<evidence type="ECO:0000256" key="1">
    <source>
        <dbReference type="ARBA" id="ARBA00001946"/>
    </source>
</evidence>
<evidence type="ECO:0000256" key="14">
    <source>
        <dbReference type="ARBA" id="ARBA00048679"/>
    </source>
</evidence>
<dbReference type="PANTHER" id="PTHR24346">
    <property type="entry name" value="MAP/MICROTUBULE AFFINITY-REGULATING KINASE"/>
    <property type="match status" value="1"/>
</dbReference>
<evidence type="ECO:0000256" key="4">
    <source>
        <dbReference type="ARBA" id="ARBA00022490"/>
    </source>
</evidence>
<dbReference type="PROSITE" id="PS50030">
    <property type="entry name" value="UBA"/>
    <property type="match status" value="1"/>
</dbReference>
<feature type="compositionally biased region" description="Polar residues" evidence="16">
    <location>
        <begin position="365"/>
        <end position="390"/>
    </location>
</feature>
<dbReference type="Pfam" id="PF00069">
    <property type="entry name" value="Pkinase"/>
    <property type="match status" value="1"/>
</dbReference>
<dbReference type="OrthoDB" id="193931at2759"/>
<feature type="region of interest" description="Disordered" evidence="16">
    <location>
        <begin position="512"/>
        <end position="549"/>
    </location>
</feature>
<dbReference type="AlphaFoldDB" id="A0A6J7ZXS2"/>
<dbReference type="GO" id="GO:0050321">
    <property type="term" value="F:tau-protein kinase activity"/>
    <property type="evidence" value="ECO:0007669"/>
    <property type="project" value="TreeGrafter"/>
</dbReference>
<dbReference type="InterPro" id="IPR011009">
    <property type="entry name" value="Kinase-like_dom_sf"/>
</dbReference>
<dbReference type="Pfam" id="PF23312">
    <property type="entry name" value="UBA_SIK3"/>
    <property type="match status" value="1"/>
</dbReference>
<keyword evidence="12" id="KW-0460">Magnesium</keyword>
<evidence type="ECO:0000256" key="3">
    <source>
        <dbReference type="ARBA" id="ARBA00012513"/>
    </source>
</evidence>
<dbReference type="PROSITE" id="PS50011">
    <property type="entry name" value="PROTEIN_KINASE_DOM"/>
    <property type="match status" value="1"/>
</dbReference>
<keyword evidence="4" id="KW-0963">Cytoplasm</keyword>
<evidence type="ECO:0000256" key="9">
    <source>
        <dbReference type="ARBA" id="ARBA00022741"/>
    </source>
</evidence>
<dbReference type="InterPro" id="IPR017441">
    <property type="entry name" value="Protein_kinase_ATP_BS"/>
</dbReference>
<dbReference type="Proteomes" id="UP000507470">
    <property type="component" value="Unassembled WGS sequence"/>
</dbReference>
<dbReference type="InterPro" id="IPR034672">
    <property type="entry name" value="SIK"/>
</dbReference>
<evidence type="ECO:0000256" key="8">
    <source>
        <dbReference type="ARBA" id="ARBA00022723"/>
    </source>
</evidence>
<dbReference type="EC" id="2.7.11.1" evidence="3"/>
<organism evidence="19 20">
    <name type="scientific">Mytilus coruscus</name>
    <name type="common">Sea mussel</name>
    <dbReference type="NCBI Taxonomy" id="42192"/>
    <lineage>
        <taxon>Eukaryota</taxon>
        <taxon>Metazoa</taxon>
        <taxon>Spiralia</taxon>
        <taxon>Lophotrochozoa</taxon>
        <taxon>Mollusca</taxon>
        <taxon>Bivalvia</taxon>
        <taxon>Autobranchia</taxon>
        <taxon>Pteriomorphia</taxon>
        <taxon>Mytilida</taxon>
        <taxon>Mytiloidea</taxon>
        <taxon>Mytilidae</taxon>
        <taxon>Mytilinae</taxon>
        <taxon>Mytilus</taxon>
    </lineage>
</organism>
<dbReference type="FunFam" id="1.10.510.10:FF:000154">
    <property type="entry name" value="Serine/threonine-protein kinase SIK2"/>
    <property type="match status" value="1"/>
</dbReference>
<dbReference type="GO" id="GO:0000226">
    <property type="term" value="P:microtubule cytoskeleton organization"/>
    <property type="evidence" value="ECO:0007669"/>
    <property type="project" value="TreeGrafter"/>
</dbReference>
<accession>A0A6J7ZXS2</accession>
<keyword evidence="7 19" id="KW-0808">Transferase</keyword>
<sequence>MVMAERPKGQIRVGFYDIEKTIGKGNFAVVKLGRHRITKSEVAIKIIDKTQLNEDNLTKVYREVQILKMVNHQNIIKLYQVMETKNMLYLVSEYAPNGEIFDFIAQHGRLSERDARKKFWQIILAVDYCHTRHVVHRDLKAENLLLDANMNIKIADFGFGNFYKKNEHLSTWCGSPPYAAPEVFEGKKYLGPQIDIWSLGVVLYVLVCGALPFDGQSLQILRDRVLSGRFRIPYFMTTDCENLIRRMLVLDPNKRFSINQIKKHKWMQSEEGQPKSTPPSPMLGINAKLGEFNEQILRLMQSLGIDQQKTKEALEKDSYDHYTAIYYLLMDRLKQHRSSFPPENKIDARHRRPSTIAEQALSRVVPSSQTGVQTTETEAHNTASSWQQPNPYESTFNREMDVPTPHGVTGCMVDTLPQPCVKSYISGHMITTSIDEGVEADILEDADDDQSSKDQFVPDGFGIGLIPSSAYGDLSHMPTSNQSNASGSPFASFDSSLGSDIMSSLQSCAQATGTVVQENESSVGSEEEQTGEDRSQTRSPVHFREGRRASDGLVAQGMFAFRQLRQGMRAPGMVDIQQEQMHVQNMYEQYNIPQSQQEQSIDGAKPSQIVRPRPLMKRMSLPSETFDIQPHRLLALKQSLQVERQIDGFSNKPLQQQLLQHRFQQQLHCPLQNQFQQLQIDPQYAQGDQQQTLTYMPVSMPQRLTTSELNQLGRPQVIRKISYKLAQQQPVDPSEEVKQAVEHKLSFSSTPTYQTSSCPTTPSRKNAFIPQGVDLAMLQHQLMMQHEQNKQFSEQKHGDSQMDSSQYNPAYNYVVNPQGLEYQITQNPPPFQENQSTMGGNSDPSQMAYVEEDMDMS</sequence>
<protein>
    <recommendedName>
        <fullName evidence="3">non-specific serine/threonine protein kinase</fullName>
        <ecNumber evidence="3">2.7.11.1</ecNumber>
    </recommendedName>
</protein>
<proteinExistence type="predicted"/>
<dbReference type="CDD" id="cd14338">
    <property type="entry name" value="UBA_SIK"/>
    <property type="match status" value="1"/>
</dbReference>
<evidence type="ECO:0000256" key="15">
    <source>
        <dbReference type="PROSITE-ProRule" id="PRU10141"/>
    </source>
</evidence>
<dbReference type="GO" id="GO:0005737">
    <property type="term" value="C:cytoplasm"/>
    <property type="evidence" value="ECO:0007669"/>
    <property type="project" value="UniProtKB-SubCell"/>
</dbReference>
<dbReference type="GO" id="GO:0005524">
    <property type="term" value="F:ATP binding"/>
    <property type="evidence" value="ECO:0007669"/>
    <property type="project" value="UniProtKB-UniRule"/>
</dbReference>
<dbReference type="PANTHER" id="PTHR24346:SF74">
    <property type="entry name" value="PROTEIN KINASE DOMAIN-CONTAINING PROTEIN"/>
    <property type="match status" value="1"/>
</dbReference>
<keyword evidence="8" id="KW-0479">Metal-binding</keyword>
<comment type="catalytic activity">
    <reaction evidence="13">
        <text>L-threonyl-[protein] + ATP = O-phospho-L-threonyl-[protein] + ADP + H(+)</text>
        <dbReference type="Rhea" id="RHEA:46608"/>
        <dbReference type="Rhea" id="RHEA-COMP:11060"/>
        <dbReference type="Rhea" id="RHEA-COMP:11605"/>
        <dbReference type="ChEBI" id="CHEBI:15378"/>
        <dbReference type="ChEBI" id="CHEBI:30013"/>
        <dbReference type="ChEBI" id="CHEBI:30616"/>
        <dbReference type="ChEBI" id="CHEBI:61977"/>
        <dbReference type="ChEBI" id="CHEBI:456216"/>
        <dbReference type="EC" id="2.7.11.1"/>
    </reaction>
</comment>
<evidence type="ECO:0000259" key="18">
    <source>
        <dbReference type="PROSITE" id="PS50030"/>
    </source>
</evidence>
<dbReference type="PROSITE" id="PS00108">
    <property type="entry name" value="PROTEIN_KINASE_ST"/>
    <property type="match status" value="1"/>
</dbReference>
<keyword evidence="9 15" id="KW-0547">Nucleotide-binding</keyword>
<feature type="compositionally biased region" description="Polar residues" evidence="16">
    <location>
        <begin position="512"/>
        <end position="524"/>
    </location>
</feature>
<dbReference type="InterPro" id="IPR000719">
    <property type="entry name" value="Prot_kinase_dom"/>
</dbReference>
<evidence type="ECO:0000256" key="10">
    <source>
        <dbReference type="ARBA" id="ARBA00022777"/>
    </source>
</evidence>
<feature type="compositionally biased region" description="Polar residues" evidence="16">
    <location>
        <begin position="832"/>
        <end position="845"/>
    </location>
</feature>
<evidence type="ECO:0000313" key="20">
    <source>
        <dbReference type="Proteomes" id="UP000507470"/>
    </source>
</evidence>
<evidence type="ECO:0000256" key="6">
    <source>
        <dbReference type="ARBA" id="ARBA00022553"/>
    </source>
</evidence>
<evidence type="ECO:0000256" key="12">
    <source>
        <dbReference type="ARBA" id="ARBA00022842"/>
    </source>
</evidence>
<feature type="domain" description="Protein kinase" evidence="17">
    <location>
        <begin position="16"/>
        <end position="267"/>
    </location>
</feature>
<evidence type="ECO:0000256" key="5">
    <source>
        <dbReference type="ARBA" id="ARBA00022527"/>
    </source>
</evidence>
<evidence type="ECO:0000256" key="16">
    <source>
        <dbReference type="SAM" id="MobiDB-lite"/>
    </source>
</evidence>
<keyword evidence="20" id="KW-1185">Reference proteome</keyword>
<dbReference type="Gene3D" id="1.10.510.10">
    <property type="entry name" value="Transferase(Phosphotransferase) domain 1"/>
    <property type="match status" value="1"/>
</dbReference>
<feature type="region of interest" description="Disordered" evidence="16">
    <location>
        <begin position="822"/>
        <end position="846"/>
    </location>
</feature>
<evidence type="ECO:0000256" key="11">
    <source>
        <dbReference type="ARBA" id="ARBA00022840"/>
    </source>
</evidence>
<keyword evidence="11 15" id="KW-0067">ATP-binding</keyword>
<dbReference type="PROSITE" id="PS00107">
    <property type="entry name" value="PROTEIN_KINASE_ATP"/>
    <property type="match status" value="1"/>
</dbReference>
<keyword evidence="5" id="KW-0723">Serine/threonine-protein kinase</keyword>
<feature type="binding site" evidence="15">
    <location>
        <position position="45"/>
    </location>
    <ligand>
        <name>ATP</name>
        <dbReference type="ChEBI" id="CHEBI:30616"/>
    </ligand>
</feature>
<dbReference type="CDD" id="cd14071">
    <property type="entry name" value="STKc_SIK"/>
    <property type="match status" value="1"/>
</dbReference>
<evidence type="ECO:0000313" key="19">
    <source>
        <dbReference type="EMBL" id="CAC5357453.1"/>
    </source>
</evidence>
<evidence type="ECO:0000259" key="17">
    <source>
        <dbReference type="PROSITE" id="PS50011"/>
    </source>
</evidence>
<dbReference type="GO" id="GO:0035556">
    <property type="term" value="P:intracellular signal transduction"/>
    <property type="evidence" value="ECO:0007669"/>
    <property type="project" value="TreeGrafter"/>
</dbReference>
<dbReference type="SMART" id="SM00220">
    <property type="entry name" value="S_TKc"/>
    <property type="match status" value="1"/>
</dbReference>
<keyword evidence="10" id="KW-0418">Kinase</keyword>
<dbReference type="GO" id="GO:0046872">
    <property type="term" value="F:metal ion binding"/>
    <property type="evidence" value="ECO:0007669"/>
    <property type="project" value="UniProtKB-KW"/>
</dbReference>
<feature type="compositionally biased region" description="Basic and acidic residues" evidence="16">
    <location>
        <begin position="531"/>
        <end position="549"/>
    </location>
</feature>
<dbReference type="SUPFAM" id="SSF56112">
    <property type="entry name" value="Protein kinase-like (PK-like)"/>
    <property type="match status" value="1"/>
</dbReference>
<feature type="compositionally biased region" description="Basic and acidic residues" evidence="16">
    <location>
        <begin position="787"/>
        <end position="800"/>
    </location>
</feature>
<evidence type="ECO:0000256" key="7">
    <source>
        <dbReference type="ARBA" id="ARBA00022679"/>
    </source>
</evidence>
<dbReference type="FunFam" id="3.30.200.20:FF:000003">
    <property type="entry name" value="Non-specific serine/threonine protein kinase"/>
    <property type="match status" value="1"/>
</dbReference>
<comment type="cofactor">
    <cofactor evidence="1">
        <name>Mg(2+)</name>
        <dbReference type="ChEBI" id="CHEBI:18420"/>
    </cofactor>
</comment>